<feature type="compositionally biased region" description="Polar residues" evidence="1">
    <location>
        <begin position="295"/>
        <end position="305"/>
    </location>
</feature>
<dbReference type="SUPFAM" id="SSF57997">
    <property type="entry name" value="Tropomyosin"/>
    <property type="match status" value="1"/>
</dbReference>
<proteinExistence type="predicted"/>
<feature type="compositionally biased region" description="Low complexity" evidence="1">
    <location>
        <begin position="518"/>
        <end position="532"/>
    </location>
</feature>
<feature type="domain" description="DUF7527" evidence="2">
    <location>
        <begin position="696"/>
        <end position="934"/>
    </location>
</feature>
<evidence type="ECO:0000313" key="4">
    <source>
        <dbReference type="Proteomes" id="UP001321018"/>
    </source>
</evidence>
<feature type="compositionally biased region" description="Basic and acidic residues" evidence="1">
    <location>
        <begin position="608"/>
        <end position="617"/>
    </location>
</feature>
<protein>
    <submittedName>
        <fullName evidence="3">Transcriptional regulator</fullName>
    </submittedName>
</protein>
<reference evidence="3" key="1">
    <citation type="submission" date="2022-09" db="EMBL/GenBank/DDBJ databases">
        <title>Enrichment on poylsaccharides allowed isolation of novel metabolic and taxonomic groups of Haloarchaea.</title>
        <authorList>
            <person name="Sorokin D.Y."/>
            <person name="Elcheninov A.G."/>
            <person name="Khizhniak T.V."/>
            <person name="Kolganova T.V."/>
            <person name="Kublanov I.V."/>
        </authorList>
    </citation>
    <scope>NUCLEOTIDE SEQUENCE</scope>
    <source>
        <strain evidence="3">AArc-xg1-1</strain>
    </source>
</reference>
<dbReference type="Pfam" id="PF24371">
    <property type="entry name" value="DUF7527"/>
    <property type="match status" value="1"/>
</dbReference>
<feature type="compositionally biased region" description="Low complexity" evidence="1">
    <location>
        <begin position="390"/>
        <end position="401"/>
    </location>
</feature>
<dbReference type="AlphaFoldDB" id="A0AAP3E0I9"/>
<feature type="region of interest" description="Disordered" evidence="1">
    <location>
        <begin position="678"/>
        <end position="698"/>
    </location>
</feature>
<feature type="compositionally biased region" description="Basic and acidic residues" evidence="1">
    <location>
        <begin position="252"/>
        <end position="268"/>
    </location>
</feature>
<dbReference type="EMBL" id="JAOPKA010000001">
    <property type="protein sequence ID" value="MCU4740408.1"/>
    <property type="molecule type" value="Genomic_DNA"/>
</dbReference>
<feature type="compositionally biased region" description="Low complexity" evidence="1">
    <location>
        <begin position="415"/>
        <end position="438"/>
    </location>
</feature>
<feature type="region of interest" description="Disordered" evidence="1">
    <location>
        <begin position="175"/>
        <end position="626"/>
    </location>
</feature>
<dbReference type="Proteomes" id="UP001321018">
    <property type="component" value="Unassembled WGS sequence"/>
</dbReference>
<feature type="compositionally biased region" description="Basic residues" evidence="1">
    <location>
        <begin position="494"/>
        <end position="503"/>
    </location>
</feature>
<feature type="compositionally biased region" description="Low complexity" evidence="1">
    <location>
        <begin position="219"/>
        <end position="239"/>
    </location>
</feature>
<accession>A0AAP3E0I9</accession>
<dbReference type="InterPro" id="IPR055949">
    <property type="entry name" value="DUF7527"/>
</dbReference>
<feature type="compositionally biased region" description="Acidic residues" evidence="1">
    <location>
        <begin position="330"/>
        <end position="358"/>
    </location>
</feature>
<feature type="compositionally biased region" description="Polar residues" evidence="1">
    <location>
        <begin position="686"/>
        <end position="698"/>
    </location>
</feature>
<evidence type="ECO:0000313" key="3">
    <source>
        <dbReference type="EMBL" id="MCU4740408.1"/>
    </source>
</evidence>
<evidence type="ECO:0000256" key="1">
    <source>
        <dbReference type="SAM" id="MobiDB-lite"/>
    </source>
</evidence>
<feature type="compositionally biased region" description="Basic and acidic residues" evidence="1">
    <location>
        <begin position="536"/>
        <end position="551"/>
    </location>
</feature>
<evidence type="ECO:0000259" key="2">
    <source>
        <dbReference type="Pfam" id="PF24371"/>
    </source>
</evidence>
<name>A0AAP3E0I9_9EURY</name>
<sequence>MDPRTTERVERWDSRPFSNGYDGLSDLAKREFSGAVTAAGTWLFMLNGRVVGIVDGTIEDFDGATGTTYEAPDPALPLLCSMEETGGETRGKYYTNETPLEEVDGTLSSGSFTGYVELSEGVLSGDYYAVYYGGRRMAAAYIGNAERLLTGEEAFERAADEVGIYEVVDVDVDVTDVPGSEGASATGTKPESADDETGSGTTPPAPTDSDSDAANGQGSTTPSSSTPTSPSSGSAEPTTDTGAETAPATEIESAHGDVGGDSRTESRSASEPSEPEPSEPEPVSGPDSDPKPDSTLENVTGGITTSDERSVESTPTGITDDLSAPLADAERDESESEPASEPESDPEPEPTTETDVISEAEAKPESAHEDESSAPSTADDGTESTTDAVDPGADRSPSSAPDPDDLEAAAEELSESGVPWSSGSSDSSEASDSSTPTADELDVTFDATADTDESAAELEERFKQEEQWRETRSIPSIDPDKTAESATPPSKRGATNRRNRGRSRSAASQSRPEDSSNRRSGSSSESRADASSTFESARETGTKSNSEDESRSSSPANAEPTDHGTQKASSRQNSARDSGQQSRNDGATQRDATSTRSESPDDALESDMLEREDKIDRLTQQLDDLEQRRDELETKAADLEHERDRLQSENEELTETVERLESRIDDLESELERVRSADATGAMADSTATDSRGTKLSPQQALAGTNLFVRYGSKSQPTLQAAHDDDADATSVNSNLLLEHHTQFDDADVSVGGEPYEEFLTSTMEYQFVDWLTGTLLYEIRDTGHGTSLGDLYDVIPRIDRAELHASISLEDDDTDEVPDQVTFDVVAFDKRGTPLVAANLNDSRDPATREMLIDLEETASAVNANFPDLGAAMVVTSSYFEPGALEVAEQATSGGFLSRGSKLSYVNLSRKQGYHMCLVESRSGGFHMNVPEL</sequence>
<dbReference type="Gene3D" id="1.10.287.1490">
    <property type="match status" value="1"/>
</dbReference>
<gene>
    <name evidence="3" type="ORF">OB960_03230</name>
</gene>
<feature type="compositionally biased region" description="Polar residues" evidence="1">
    <location>
        <begin position="566"/>
        <end position="597"/>
    </location>
</feature>
<feature type="compositionally biased region" description="Acidic residues" evidence="1">
    <location>
        <begin position="402"/>
        <end position="414"/>
    </location>
</feature>
<feature type="compositionally biased region" description="Basic and acidic residues" evidence="1">
    <location>
        <begin position="360"/>
        <end position="371"/>
    </location>
</feature>
<organism evidence="3 4">
    <name type="scientific">Natronoglomus mannanivorans</name>
    <dbReference type="NCBI Taxonomy" id="2979990"/>
    <lineage>
        <taxon>Archaea</taxon>
        <taxon>Methanobacteriati</taxon>
        <taxon>Methanobacteriota</taxon>
        <taxon>Stenosarchaea group</taxon>
        <taxon>Halobacteria</taxon>
        <taxon>Halobacteriales</taxon>
        <taxon>Natrialbaceae</taxon>
        <taxon>Natronoglomus</taxon>
    </lineage>
</organism>
<feature type="compositionally biased region" description="Basic and acidic residues" evidence="1">
    <location>
        <begin position="458"/>
        <end position="483"/>
    </location>
</feature>
<feature type="compositionally biased region" description="Acidic residues" evidence="1">
    <location>
        <begin position="439"/>
        <end position="457"/>
    </location>
</feature>
<dbReference type="RefSeq" id="WP_338002240.1">
    <property type="nucleotide sequence ID" value="NZ_JAOPKA010000001.1"/>
</dbReference>
<comment type="caution">
    <text evidence="3">The sequence shown here is derived from an EMBL/GenBank/DDBJ whole genome shotgun (WGS) entry which is preliminary data.</text>
</comment>